<evidence type="ECO:0000313" key="2">
    <source>
        <dbReference type="Proteomes" id="UP000326903"/>
    </source>
</evidence>
<accession>A0A5J5IL13</accession>
<gene>
    <name evidence="1" type="ORF">FW778_06990</name>
</gene>
<dbReference type="Proteomes" id="UP000326903">
    <property type="component" value="Unassembled WGS sequence"/>
</dbReference>
<comment type="caution">
    <text evidence="1">The sequence shown here is derived from an EMBL/GenBank/DDBJ whole genome shotgun (WGS) entry which is preliminary data.</text>
</comment>
<protein>
    <submittedName>
        <fullName evidence="1">Uncharacterized protein</fullName>
    </submittedName>
</protein>
<organism evidence="1 2">
    <name type="scientific">Ginsengibacter hankyongi</name>
    <dbReference type="NCBI Taxonomy" id="2607284"/>
    <lineage>
        <taxon>Bacteria</taxon>
        <taxon>Pseudomonadati</taxon>
        <taxon>Bacteroidota</taxon>
        <taxon>Chitinophagia</taxon>
        <taxon>Chitinophagales</taxon>
        <taxon>Chitinophagaceae</taxon>
        <taxon>Ginsengibacter</taxon>
    </lineage>
</organism>
<proteinExistence type="predicted"/>
<dbReference type="AlphaFoldDB" id="A0A5J5IL13"/>
<dbReference type="EMBL" id="VYQF01000001">
    <property type="protein sequence ID" value="KAA9041756.1"/>
    <property type="molecule type" value="Genomic_DNA"/>
</dbReference>
<dbReference type="PROSITE" id="PS51257">
    <property type="entry name" value="PROKAR_LIPOPROTEIN"/>
    <property type="match status" value="1"/>
</dbReference>
<name>A0A5J5IL13_9BACT</name>
<reference evidence="1 2" key="1">
    <citation type="submission" date="2019-09" db="EMBL/GenBank/DDBJ databases">
        <title>Draft genome sequence of Ginsengibacter sp. BR5-29.</title>
        <authorList>
            <person name="Im W.-T."/>
        </authorList>
    </citation>
    <scope>NUCLEOTIDE SEQUENCE [LARGE SCALE GENOMIC DNA]</scope>
    <source>
        <strain evidence="1 2">BR5-29</strain>
    </source>
</reference>
<keyword evidence="2" id="KW-1185">Reference proteome</keyword>
<dbReference type="RefSeq" id="WP_150413876.1">
    <property type="nucleotide sequence ID" value="NZ_VYQF01000001.1"/>
</dbReference>
<evidence type="ECO:0000313" key="1">
    <source>
        <dbReference type="EMBL" id="KAA9041756.1"/>
    </source>
</evidence>
<sequence length="170" mass="18222">MKQVNQISKLASLLLIAGIATFSSCKKDNSTNQPADTPAVVATMDATQSDAIAESQYDDVFNITMGVQSSDVGEDIGIGAGVGVIYNNDTNPDGTPTNTPDSASSRCFTVNVVPHIAHQFPKTVTIDFGTAGCLGKDGKLRKGKIVDYLYGPDVCSRKHRFNNFYRLLSR</sequence>